<feature type="region of interest" description="Disordered" evidence="6">
    <location>
        <begin position="2011"/>
        <end position="2061"/>
    </location>
</feature>
<feature type="transmembrane region" description="Helical" evidence="7">
    <location>
        <begin position="1824"/>
        <end position="1847"/>
    </location>
</feature>
<keyword evidence="3 7" id="KW-1133">Transmembrane helix</keyword>
<dbReference type="Gene3D" id="2.60.40.10">
    <property type="entry name" value="Immunoglobulins"/>
    <property type="match status" value="2"/>
</dbReference>
<dbReference type="InterPro" id="IPR028098">
    <property type="entry name" value="Glyco_trans_4-like_N"/>
</dbReference>
<feature type="domain" description="Glycosyltransferase 2-like" evidence="8">
    <location>
        <begin position="530"/>
        <end position="662"/>
    </location>
</feature>
<name>A0A8J4Q2I3_9MYCE</name>
<dbReference type="Proteomes" id="UP000695562">
    <property type="component" value="Unassembled WGS sequence"/>
</dbReference>
<evidence type="ECO:0000256" key="4">
    <source>
        <dbReference type="ARBA" id="ARBA00023136"/>
    </source>
</evidence>
<evidence type="ECO:0000259" key="11">
    <source>
        <dbReference type="Pfam" id="PF13439"/>
    </source>
</evidence>
<dbReference type="Pfam" id="PF01833">
    <property type="entry name" value="TIG"/>
    <property type="match status" value="1"/>
</dbReference>
<dbReference type="InterPro" id="IPR029044">
    <property type="entry name" value="Nucleotide-diphossugar_trans"/>
</dbReference>
<dbReference type="Gene3D" id="2.60.220.50">
    <property type="match status" value="1"/>
</dbReference>
<feature type="compositionally biased region" description="Basic and acidic residues" evidence="6">
    <location>
        <begin position="1858"/>
        <end position="1875"/>
    </location>
</feature>
<evidence type="ECO:0008006" key="14">
    <source>
        <dbReference type="Google" id="ProtNLM"/>
    </source>
</evidence>
<evidence type="ECO:0000256" key="2">
    <source>
        <dbReference type="ARBA" id="ARBA00022692"/>
    </source>
</evidence>
<dbReference type="Pfam" id="PF02010">
    <property type="entry name" value="REJ"/>
    <property type="match status" value="1"/>
</dbReference>
<dbReference type="PANTHER" id="PTHR22916:SF30">
    <property type="entry name" value="IPT_TIG DOMAIN-CONTAINING PROTEIN"/>
    <property type="match status" value="1"/>
</dbReference>
<keyword evidence="2 7" id="KW-0812">Transmembrane</keyword>
<dbReference type="PANTHER" id="PTHR22916">
    <property type="entry name" value="GLYCOSYLTRANSFERASE"/>
    <property type="match status" value="1"/>
</dbReference>
<feature type="coiled-coil region" evidence="5">
    <location>
        <begin position="50"/>
        <end position="77"/>
    </location>
</feature>
<dbReference type="SUPFAM" id="SSF81296">
    <property type="entry name" value="E set domains"/>
    <property type="match status" value="1"/>
</dbReference>
<dbReference type="InterPro" id="IPR013783">
    <property type="entry name" value="Ig-like_fold"/>
</dbReference>
<dbReference type="SUPFAM" id="SSF53448">
    <property type="entry name" value="Nucleotide-diphospho-sugar transferases"/>
    <property type="match status" value="1"/>
</dbReference>
<evidence type="ECO:0000256" key="7">
    <source>
        <dbReference type="SAM" id="Phobius"/>
    </source>
</evidence>
<feature type="domain" description="PKD/REJ-like" evidence="10">
    <location>
        <begin position="1123"/>
        <end position="1487"/>
    </location>
</feature>
<dbReference type="GO" id="GO:0016020">
    <property type="term" value="C:membrane"/>
    <property type="evidence" value="ECO:0007669"/>
    <property type="project" value="UniProtKB-SubCell"/>
</dbReference>
<organism evidence="12 13">
    <name type="scientific">Polysphondylium violaceum</name>
    <dbReference type="NCBI Taxonomy" id="133409"/>
    <lineage>
        <taxon>Eukaryota</taxon>
        <taxon>Amoebozoa</taxon>
        <taxon>Evosea</taxon>
        <taxon>Eumycetozoa</taxon>
        <taxon>Dictyostelia</taxon>
        <taxon>Dictyosteliales</taxon>
        <taxon>Dictyosteliaceae</taxon>
        <taxon>Polysphondylium</taxon>
    </lineage>
</organism>
<dbReference type="OrthoDB" id="19274at2759"/>
<dbReference type="EMBL" id="AJWJ01000002">
    <property type="protein sequence ID" value="KAF2078621.1"/>
    <property type="molecule type" value="Genomic_DNA"/>
</dbReference>
<feature type="region of interest" description="Disordered" evidence="6">
    <location>
        <begin position="1938"/>
        <end position="1979"/>
    </location>
</feature>
<feature type="compositionally biased region" description="Low complexity" evidence="6">
    <location>
        <begin position="2046"/>
        <end position="2055"/>
    </location>
</feature>
<dbReference type="InterPro" id="IPR046338">
    <property type="entry name" value="GAIN_dom_sf"/>
</dbReference>
<feature type="domain" description="Glycosyltransferase subfamily 4-like N-terminal" evidence="11">
    <location>
        <begin position="125"/>
        <end position="306"/>
    </location>
</feature>
<dbReference type="InterPro" id="IPR002859">
    <property type="entry name" value="PKD/REJ-like"/>
</dbReference>
<evidence type="ECO:0000256" key="1">
    <source>
        <dbReference type="ARBA" id="ARBA00004370"/>
    </source>
</evidence>
<dbReference type="InterPro" id="IPR014756">
    <property type="entry name" value="Ig_E-set"/>
</dbReference>
<dbReference type="CDD" id="cd00761">
    <property type="entry name" value="Glyco_tranf_GTA_type"/>
    <property type="match status" value="1"/>
</dbReference>
<keyword evidence="13" id="KW-1185">Reference proteome</keyword>
<evidence type="ECO:0000256" key="6">
    <source>
        <dbReference type="SAM" id="MobiDB-lite"/>
    </source>
</evidence>
<dbReference type="InterPro" id="IPR001173">
    <property type="entry name" value="Glyco_trans_2-like"/>
</dbReference>
<reference evidence="12" key="1">
    <citation type="submission" date="2020-01" db="EMBL/GenBank/DDBJ databases">
        <title>Development of genomics and gene disruption for Polysphondylium violaceum indicates a role for the polyketide synthase stlB in stalk morphogenesis.</title>
        <authorList>
            <person name="Narita B."/>
            <person name="Kawabe Y."/>
            <person name="Kin K."/>
            <person name="Saito T."/>
            <person name="Gibbs R."/>
            <person name="Kuspa A."/>
            <person name="Muzny D."/>
            <person name="Queller D."/>
            <person name="Richards S."/>
            <person name="Strassman J."/>
            <person name="Sucgang R."/>
            <person name="Worley K."/>
            <person name="Schaap P."/>
        </authorList>
    </citation>
    <scope>NUCLEOTIDE SEQUENCE</scope>
    <source>
        <strain evidence="12">QSvi11</strain>
    </source>
</reference>
<dbReference type="InterPro" id="IPR000203">
    <property type="entry name" value="GPS"/>
</dbReference>
<keyword evidence="5" id="KW-0175">Coiled coil</keyword>
<dbReference type="Pfam" id="PF01825">
    <property type="entry name" value="GPS"/>
    <property type="match status" value="1"/>
</dbReference>
<evidence type="ECO:0000313" key="12">
    <source>
        <dbReference type="EMBL" id="KAF2078621.1"/>
    </source>
</evidence>
<sequence>MKNNIIIQYLLVIVVLLSFPIFTIQLASENHLYNNYDLTILKDEYENILKNFYNKNQNEYENDLSDILNQLQGIQENTNTTNIFNDLEWYIEKSSNNNLLNSNSNNNELKVGMIVSSFEGLYSTSGIGTVYSVLSDFLVSKGYKVTVIYTRDEAPEKKSFNEWRKDFKSRGIELVHLPTLSTVRIDNPYFVRKSYQVYQFLKDQSFDILHFPDFEGMAYYTCMAKSNGLYFQNSSIVVGLHGPTSWVVKSNTQKLPIQHDQIELDYMERKSVEMADIIWTPSNYIVNWLVKNAGWNIPSEKLYLLPFLAHSSTKSLSTKPSSSSSSVNEFVFFGRMEQRKGLDLFLDSLDLLSKSDLSSYELSLLKVTFLGRSSEIKGENAIDYIRTRSKKWPFTLSFITDKSSQEALQYLVDSPNRLAVIPSLQDNAPYTLYECLYNQVPFIATSQPSMIPLIDSSDHSRVLFDAKAPQLLRKMTQSIKKGAYVAKPTFTKEKSESSWSKFYSSIVVQSISAKTEKTLVVTQQQQPLVSVCIVHFNRPLFLQQAIDSIKNQVYQNYEVIIVDDGSNSSESIKYLNYLEKEFSEQSNWKLIKTSNRYLGAARNTASKEAKGKYLYFLDDDNFAYPQALSTYVDIATYSKSNIVTAAHSIFEKTSTPTKADVIRQWVPLGPSLSVGLFKNCFGDANFFIEKKVFDLVGGFTEEYGVGLEDHELLAKLVLQGYKLSVSTEPLLYYRMHDPVDQMVFKTNTKYNQMRYIRPYSSALTSHKKVLNVLANNAVLAQSKLLLATCNITVSRIEPKIGSLNGGTPVSIYGSGFSCGISEVNFGGFPCTALHYTDSVITCNTPQAKDPGSVDVTIIPVDKDSKQTLFDSFAYSPPTAVKECVLGPDETFISCSIDREVQTNSPSCSKIFTQNSVKTFGQGASCSYSDPSTLVINLGDESSVLVNQQLQFIAGGILSTQGEPNDAQKVTLQAATGSIPIASIKAPNTVGPCDQVLLDGSHSSGGAGKPLVFLWTVTEAPANKSAIQAILKGIKGDKVEIPNNLLAVNQTYSFNLKVSNWLGKSDSNSVTISKVSSDVIKVTIDGPTKISMQPADLSLIGKASVSGCNQSKSYDNLVYSWNISPAIELGSSSKYVGKNLTIPENKWEYGTSYVITLTVSDGADQGYATVTVFISKAPIKAVISGGDKKFGPNSVVTLDASKSSDPTNANAVLLYKWACTTQGKGKDCGIPLDSTAIISFNASLLPLGKYLLAVSVDAQDDDSRTGTAVTHIEITNEGFIDVSIDKSSLPEFIDPSQKLILKSVIVGDYSLDKLSFLWNLDEGKLAVLSEDAYSTKLTSKDLAIRPNALKSDTLYTFSLSVMDNTKKQGRATISFKTEAKPSGGQLICKKKTGTVMDEFIFDLGEDWDSNSGISGYMFRYKSRDDGPEIPLGERSNSSAIRTFLPPGKLTIIGYAYSGNGIASQSQCQVEVATPGPEEYEQVLKMVSEMIANKDINIFSFANCVKVANSLVISAKGKLLTSAQVSQKVQEVKSSAINYLQAKVSDKSSAEAISSIIDMINSAAEPKTVVVPQDLSNSMKVMKVVSPMMSKAQILHGDFISSVEYLGNVNNQLFSQIKDMDPALNPLAESLASDILKVSSQLADGLLSRYVNGEEAVIISENGLTLTTFKEHPAIMNSNGTTIKGGLEEPQFILPANFLEKNLNSIGKSQEVKMKYLYVDSNIHFSKSIPKDSEMIGPNVFSLDLETSESTKLKIEKLDKPIEIQLGKQKYDGDLKCYYWDESKEEWSNDGVETSEKNDVITCKTTHLTQFSLFKFAKGGGKNNTWVIVGSVVGSVLAAGVLAAGVVIVKRKKNKKRNDKSKDKKKQDKKDKKDKKAAAAASKKDKKKGNKPSDKDPIDPVIPASKKKKESKFGDENDVEYILQEFKDIYQGVKKQEQLKALKRRSPISPVSTIGASSSNSTPVSSVETTPEQQKLFNDRKERAAKTIQRAWKNYYQQKQLEKEAEVEELLDNIGELLSDDEQDPFEVENSHYDENNQNNNDDDTDADQQQQQPNQDNSDDEN</sequence>
<dbReference type="Gene3D" id="3.40.50.2000">
    <property type="entry name" value="Glycogen Phosphorylase B"/>
    <property type="match status" value="2"/>
</dbReference>
<evidence type="ECO:0000259" key="10">
    <source>
        <dbReference type="Pfam" id="PF02010"/>
    </source>
</evidence>
<evidence type="ECO:0000259" key="9">
    <source>
        <dbReference type="Pfam" id="PF01833"/>
    </source>
</evidence>
<dbReference type="Pfam" id="PF13439">
    <property type="entry name" value="Glyco_transf_4"/>
    <property type="match status" value="1"/>
</dbReference>
<comment type="subcellular location">
    <subcellularLocation>
        <location evidence="1">Membrane</location>
    </subcellularLocation>
</comment>
<accession>A0A8J4Q2I3</accession>
<feature type="compositionally biased region" description="Acidic residues" evidence="6">
    <location>
        <begin position="2016"/>
        <end position="2025"/>
    </location>
</feature>
<keyword evidence="4 7" id="KW-0472">Membrane</keyword>
<gene>
    <name evidence="12" type="ORF">CYY_000121</name>
</gene>
<protein>
    <recommendedName>
        <fullName evidence="14">GPS domain-containing protein</fullName>
    </recommendedName>
</protein>
<dbReference type="SUPFAM" id="SSF53756">
    <property type="entry name" value="UDP-Glycosyltransferase/glycogen phosphorylase"/>
    <property type="match status" value="1"/>
</dbReference>
<evidence type="ECO:0000256" key="3">
    <source>
        <dbReference type="ARBA" id="ARBA00022989"/>
    </source>
</evidence>
<feature type="transmembrane region" description="Helical" evidence="7">
    <location>
        <begin position="7"/>
        <end position="27"/>
    </location>
</feature>
<evidence type="ECO:0000256" key="5">
    <source>
        <dbReference type="SAM" id="Coils"/>
    </source>
</evidence>
<feature type="domain" description="IPT/TIG" evidence="9">
    <location>
        <begin position="792"/>
        <end position="861"/>
    </location>
</feature>
<feature type="region of interest" description="Disordered" evidence="6">
    <location>
        <begin position="1851"/>
        <end position="1911"/>
    </location>
</feature>
<dbReference type="InterPro" id="IPR002909">
    <property type="entry name" value="IPT_dom"/>
</dbReference>
<proteinExistence type="predicted"/>
<feature type="compositionally biased region" description="Low complexity" evidence="6">
    <location>
        <begin position="1955"/>
        <end position="1970"/>
    </location>
</feature>
<evidence type="ECO:0000259" key="8">
    <source>
        <dbReference type="Pfam" id="PF00535"/>
    </source>
</evidence>
<evidence type="ECO:0000313" key="13">
    <source>
        <dbReference type="Proteomes" id="UP000695562"/>
    </source>
</evidence>
<dbReference type="Gene3D" id="3.90.550.10">
    <property type="entry name" value="Spore Coat Polysaccharide Biosynthesis Protein SpsA, Chain A"/>
    <property type="match status" value="1"/>
</dbReference>
<dbReference type="Pfam" id="PF00535">
    <property type="entry name" value="Glycos_transf_2"/>
    <property type="match status" value="1"/>
</dbReference>
<dbReference type="SMART" id="SM00303">
    <property type="entry name" value="GPS"/>
    <property type="match status" value="1"/>
</dbReference>
<comment type="caution">
    <text evidence="12">The sequence shown here is derived from an EMBL/GenBank/DDBJ whole genome shotgun (WGS) entry which is preliminary data.</text>
</comment>
<dbReference type="CDD" id="cd00603">
    <property type="entry name" value="IPT_PCSR"/>
    <property type="match status" value="1"/>
</dbReference>